<sequence length="179" mass="20249">MVDYSTPLLTHLEDEEDTSSSPLTFDKIIEQSLSDFGFSQFLQILLVGLALTFDSQQIFITVFTDAYPTWHCIDHTICNPTTTDICKIPRAAWDWESGFKGVFLAMIPDGFLGRKQLLFFTTLAMSLTGISIFFSSNIWIYAFLKFVIGFACSQTGTYALVLISEQISTKWRPRAIMIP</sequence>
<organism evidence="6 7">
    <name type="scientific">Arabis nemorensis</name>
    <dbReference type="NCBI Taxonomy" id="586526"/>
    <lineage>
        <taxon>Eukaryota</taxon>
        <taxon>Viridiplantae</taxon>
        <taxon>Streptophyta</taxon>
        <taxon>Embryophyta</taxon>
        <taxon>Tracheophyta</taxon>
        <taxon>Spermatophyta</taxon>
        <taxon>Magnoliopsida</taxon>
        <taxon>eudicotyledons</taxon>
        <taxon>Gunneridae</taxon>
        <taxon>Pentapetalae</taxon>
        <taxon>rosids</taxon>
        <taxon>malvids</taxon>
        <taxon>Brassicales</taxon>
        <taxon>Brassicaceae</taxon>
        <taxon>Arabideae</taxon>
        <taxon>Arabis</taxon>
    </lineage>
</organism>
<gene>
    <name evidence="6" type="ORF">ANE_LOCUS22033</name>
</gene>
<feature type="transmembrane region" description="Helical" evidence="5">
    <location>
        <begin position="117"/>
        <end position="134"/>
    </location>
</feature>
<evidence type="ECO:0000256" key="4">
    <source>
        <dbReference type="ARBA" id="ARBA00023136"/>
    </source>
</evidence>
<protein>
    <recommendedName>
        <fullName evidence="8">Major facilitator superfamily (MFS) profile domain-containing protein</fullName>
    </recommendedName>
</protein>
<keyword evidence="2 5" id="KW-0812">Transmembrane</keyword>
<evidence type="ECO:0000313" key="6">
    <source>
        <dbReference type="EMBL" id="VVB11589.1"/>
    </source>
</evidence>
<comment type="subcellular location">
    <subcellularLocation>
        <location evidence="1">Membrane</location>
        <topology evidence="1">Multi-pass membrane protein</topology>
    </subcellularLocation>
</comment>
<dbReference type="EMBL" id="CABITT030000007">
    <property type="protein sequence ID" value="VVB11589.1"/>
    <property type="molecule type" value="Genomic_DNA"/>
</dbReference>
<proteinExistence type="predicted"/>
<keyword evidence="4 5" id="KW-0472">Membrane</keyword>
<feature type="transmembrane region" description="Helical" evidence="5">
    <location>
        <begin position="140"/>
        <end position="163"/>
    </location>
</feature>
<evidence type="ECO:0008006" key="8">
    <source>
        <dbReference type="Google" id="ProtNLM"/>
    </source>
</evidence>
<dbReference type="SUPFAM" id="SSF103473">
    <property type="entry name" value="MFS general substrate transporter"/>
    <property type="match status" value="1"/>
</dbReference>
<dbReference type="PANTHER" id="PTHR24064">
    <property type="entry name" value="SOLUTE CARRIER FAMILY 22 MEMBER"/>
    <property type="match status" value="1"/>
</dbReference>
<reference evidence="6" key="1">
    <citation type="submission" date="2019-07" db="EMBL/GenBank/DDBJ databases">
        <authorList>
            <person name="Dittberner H."/>
        </authorList>
    </citation>
    <scope>NUCLEOTIDE SEQUENCE [LARGE SCALE GENOMIC DNA]</scope>
</reference>
<dbReference type="AlphaFoldDB" id="A0A565CDA9"/>
<dbReference type="Gene3D" id="1.20.1250.20">
    <property type="entry name" value="MFS general substrate transporter like domains"/>
    <property type="match status" value="1"/>
</dbReference>
<dbReference type="GO" id="GO:0016020">
    <property type="term" value="C:membrane"/>
    <property type="evidence" value="ECO:0007669"/>
    <property type="project" value="UniProtKB-SubCell"/>
</dbReference>
<dbReference type="InterPro" id="IPR036259">
    <property type="entry name" value="MFS_trans_sf"/>
</dbReference>
<evidence type="ECO:0000256" key="2">
    <source>
        <dbReference type="ARBA" id="ARBA00022692"/>
    </source>
</evidence>
<dbReference type="OrthoDB" id="5296287at2759"/>
<evidence type="ECO:0000256" key="5">
    <source>
        <dbReference type="SAM" id="Phobius"/>
    </source>
</evidence>
<dbReference type="Proteomes" id="UP000489600">
    <property type="component" value="Unassembled WGS sequence"/>
</dbReference>
<evidence type="ECO:0000256" key="1">
    <source>
        <dbReference type="ARBA" id="ARBA00004141"/>
    </source>
</evidence>
<evidence type="ECO:0000313" key="7">
    <source>
        <dbReference type="Proteomes" id="UP000489600"/>
    </source>
</evidence>
<keyword evidence="3 5" id="KW-1133">Transmembrane helix</keyword>
<name>A0A565CDA9_9BRAS</name>
<comment type="caution">
    <text evidence="6">The sequence shown here is derived from an EMBL/GenBank/DDBJ whole genome shotgun (WGS) entry which is preliminary data.</text>
</comment>
<keyword evidence="7" id="KW-1185">Reference proteome</keyword>
<accession>A0A565CDA9</accession>
<evidence type="ECO:0000256" key="3">
    <source>
        <dbReference type="ARBA" id="ARBA00022989"/>
    </source>
</evidence>